<dbReference type="STRING" id="525309.HMPREF0494_1168"/>
<evidence type="ECO:0000313" key="2">
    <source>
        <dbReference type="EMBL" id="EEW53653.1"/>
    </source>
</evidence>
<feature type="compositionally biased region" description="Basic and acidic residues" evidence="1">
    <location>
        <begin position="94"/>
        <end position="112"/>
    </location>
</feature>
<dbReference type="RefSeq" id="WP_007124723.1">
    <property type="nucleotide sequence ID" value="NZ_AZDK01000058.1"/>
</dbReference>
<comment type="caution">
    <text evidence="2">The sequence shown here is derived from an EMBL/GenBank/DDBJ whole genome shotgun (WGS) entry which is preliminary data.</text>
</comment>
<dbReference type="eggNOG" id="ENOG50345AE">
    <property type="taxonomic scope" value="Bacteria"/>
</dbReference>
<sequence length="112" mass="12759">MDITKTRKQGNAVMVTVPKSFNVGEGVTLHPRLTDKGIFYEFVNEDDFFDFDEDILKDLVSQGVEGQELIDRFKEMKTNIPAAIDKLIGEAEEETSKTHSMSREEFEKEIGL</sequence>
<dbReference type="AlphaFoldDB" id="C8P774"/>
<proteinExistence type="predicted"/>
<evidence type="ECO:0000313" key="3">
    <source>
        <dbReference type="Proteomes" id="UP000003675"/>
    </source>
</evidence>
<evidence type="ECO:0000256" key="1">
    <source>
        <dbReference type="SAM" id="MobiDB-lite"/>
    </source>
</evidence>
<organism evidence="2 3">
    <name type="scientific">Limosilactobacillus antri DSM 16041</name>
    <dbReference type="NCBI Taxonomy" id="525309"/>
    <lineage>
        <taxon>Bacteria</taxon>
        <taxon>Bacillati</taxon>
        <taxon>Bacillota</taxon>
        <taxon>Bacilli</taxon>
        <taxon>Lactobacillales</taxon>
        <taxon>Lactobacillaceae</taxon>
        <taxon>Limosilactobacillus</taxon>
    </lineage>
</organism>
<dbReference type="EMBL" id="ACLL01000027">
    <property type="protein sequence ID" value="EEW53653.1"/>
    <property type="molecule type" value="Genomic_DNA"/>
</dbReference>
<accession>C8P774</accession>
<dbReference type="Proteomes" id="UP000003675">
    <property type="component" value="Unassembled WGS sequence"/>
</dbReference>
<name>C8P774_9LACO</name>
<reference evidence="2 3" key="1">
    <citation type="submission" date="2009-09" db="EMBL/GenBank/DDBJ databases">
        <authorList>
            <person name="Qin X."/>
            <person name="Bachman B."/>
            <person name="Battles P."/>
            <person name="Bell A."/>
            <person name="Bess C."/>
            <person name="Bickham C."/>
            <person name="Chaboub L."/>
            <person name="Chen D."/>
            <person name="Coyle M."/>
            <person name="Deiros D.R."/>
            <person name="Dinh H."/>
            <person name="Forbes L."/>
            <person name="Fowler G."/>
            <person name="Francisco L."/>
            <person name="Fu Q."/>
            <person name="Gubbala S."/>
            <person name="Hale W."/>
            <person name="Han Y."/>
            <person name="Hemphill L."/>
            <person name="Highlander S.K."/>
            <person name="Hirani K."/>
            <person name="Hogues M."/>
            <person name="Jackson L."/>
            <person name="Jakkamsetti A."/>
            <person name="Javaid M."/>
            <person name="Jiang H."/>
            <person name="Korchina V."/>
            <person name="Kovar C."/>
            <person name="Lara F."/>
            <person name="Lee S."/>
            <person name="Mata R."/>
            <person name="Mathew T."/>
            <person name="Moen C."/>
            <person name="Morales K."/>
            <person name="Munidasa M."/>
            <person name="Nazareth L."/>
            <person name="Ngo R."/>
            <person name="Nguyen L."/>
            <person name="Okwuonu G."/>
            <person name="Ongeri F."/>
            <person name="Patil S."/>
            <person name="Petrosino J."/>
            <person name="Pham C."/>
            <person name="Pham P."/>
            <person name="Pu L.-L."/>
            <person name="Puazo M."/>
            <person name="Raj R."/>
            <person name="Reid J."/>
            <person name="Rouhana J."/>
            <person name="Saada N."/>
            <person name="Shang Y."/>
            <person name="Simmons D."/>
            <person name="Thornton R."/>
            <person name="Warren J."/>
            <person name="Weissenberger G."/>
            <person name="Zhang J."/>
            <person name="Zhang L."/>
            <person name="Zhou C."/>
            <person name="Zhu D."/>
            <person name="Muzny D."/>
            <person name="Worley K."/>
            <person name="Gibbs R."/>
        </authorList>
    </citation>
    <scope>NUCLEOTIDE SEQUENCE [LARGE SCALE GENOMIC DNA]</scope>
    <source>
        <strain evidence="2 3">DSM 16041</strain>
    </source>
</reference>
<dbReference type="OrthoDB" id="71707at2"/>
<feature type="region of interest" description="Disordered" evidence="1">
    <location>
        <begin position="90"/>
        <end position="112"/>
    </location>
</feature>
<dbReference type="HOGENOM" id="CLU_173891_0_0_9"/>
<protein>
    <submittedName>
        <fullName evidence="2">Toxin-antitoxin system, antitoxin component, AbrB domain protein</fullName>
    </submittedName>
</protein>
<gene>
    <name evidence="2" type="ORF">HMPREF0494_1168</name>
</gene>